<dbReference type="PANTHER" id="PTHR37940:SF1">
    <property type="entry name" value="LYSINE--TRNA LIGASE"/>
    <property type="match status" value="1"/>
</dbReference>
<dbReference type="HAMAP" id="MF_00177">
    <property type="entry name" value="Lys_tRNA_synth_class1"/>
    <property type="match status" value="1"/>
</dbReference>
<sequence length="518" mass="60340">MHWAFRIAEELIRKHPDRETFVCASGISPSGSVHIGNFREVVTTYFVVRALQHLGKKTRFIFSWDDFDRFRKVPKIVDSTFEQYIGMPYSEIPCPFGCHSSYAEHFEKEFEQSLREFGIVPDFIYQSKEYGARRYQAQILHALQNRKQIYDILMNFKTSEHSMEERERFYPVNVYCEVCRKDTVHIHRFQDERLSYTCSCGHSNSIEVALATNIKLNWKVDWPMRWQTEDVVFEPGGRDHSSATGSFNVSKEIASHIFNFQAPEYEPYDFISIKGSGEKMSSSSGNNITPGELLKIYTPEVILFMFAKYQQNAPFHIGLDDDVIRNYTEYERFGQANQGQLKEEISTALELSSVTSGLRRVPKFSHVASILPLVNFDTSLVREVLERTGEAYTLKEVAGVCERAEYWLKNWCSEKVLKVNEETNREYFGILQDQEKKWIEGFVQLLRFKADLQDDEELMRSVYDICHVDDPKLKKSNQKRLFSMIYQLVLNSNSGPRIPLLIHSVGRERLIALLDYPV</sequence>
<dbReference type="Gene3D" id="1.10.10.350">
    <property type="match status" value="1"/>
</dbReference>
<dbReference type="InterPro" id="IPR002904">
    <property type="entry name" value="Lys-tRNA-ligase"/>
</dbReference>
<evidence type="ECO:0000256" key="9">
    <source>
        <dbReference type="ARBA" id="ARBA00048573"/>
    </source>
</evidence>
<comment type="subcellular location">
    <subcellularLocation>
        <location evidence="1 10">Cytoplasm</location>
    </subcellularLocation>
</comment>
<evidence type="ECO:0000256" key="3">
    <source>
        <dbReference type="ARBA" id="ARBA00022490"/>
    </source>
</evidence>
<evidence type="ECO:0000313" key="12">
    <source>
        <dbReference type="Proteomes" id="UP000076623"/>
    </source>
</evidence>
<dbReference type="GO" id="GO:0000049">
    <property type="term" value="F:tRNA binding"/>
    <property type="evidence" value="ECO:0007669"/>
    <property type="project" value="InterPro"/>
</dbReference>
<keyword evidence="12" id="KW-1185">Reference proteome</keyword>
<dbReference type="SUPFAM" id="SSF52374">
    <property type="entry name" value="Nucleotidylyl transferase"/>
    <property type="match status" value="1"/>
</dbReference>
<name>A0A160IJJ2_9BACL</name>
<evidence type="ECO:0000256" key="7">
    <source>
        <dbReference type="ARBA" id="ARBA00022917"/>
    </source>
</evidence>
<evidence type="ECO:0000313" key="11">
    <source>
        <dbReference type="EMBL" id="ANC76253.1"/>
    </source>
</evidence>
<proteinExistence type="inferred from homology"/>
<evidence type="ECO:0000256" key="10">
    <source>
        <dbReference type="HAMAP-Rule" id="MF_00177"/>
    </source>
</evidence>
<evidence type="ECO:0000256" key="6">
    <source>
        <dbReference type="ARBA" id="ARBA00022840"/>
    </source>
</evidence>
<dbReference type="EC" id="6.1.1.6" evidence="10"/>
<dbReference type="RefSeq" id="WP_066392117.1">
    <property type="nucleotide sequence ID" value="NZ_CP015378.1"/>
</dbReference>
<dbReference type="STRING" id="1221500.ABE65_005285"/>
<comment type="caution">
    <text evidence="10">Lacks conserved residue(s) required for the propagation of feature annotation.</text>
</comment>
<keyword evidence="8 10" id="KW-0030">Aminoacyl-tRNA synthetase</keyword>
<organism evidence="11 12">
    <name type="scientific">Fictibacillus phosphorivorans</name>
    <dbReference type="NCBI Taxonomy" id="1221500"/>
    <lineage>
        <taxon>Bacteria</taxon>
        <taxon>Bacillati</taxon>
        <taxon>Bacillota</taxon>
        <taxon>Bacilli</taxon>
        <taxon>Bacillales</taxon>
        <taxon>Fictibacillaceae</taxon>
        <taxon>Fictibacillus</taxon>
    </lineage>
</organism>
<dbReference type="SUPFAM" id="SSF48163">
    <property type="entry name" value="An anticodon-binding domain of class I aminoacyl-tRNA synthetases"/>
    <property type="match status" value="1"/>
</dbReference>
<keyword evidence="3 10" id="KW-0963">Cytoplasm</keyword>
<gene>
    <name evidence="10" type="primary">lysS</name>
    <name evidence="11" type="ORF">ABE65_005285</name>
</gene>
<evidence type="ECO:0000256" key="1">
    <source>
        <dbReference type="ARBA" id="ARBA00004496"/>
    </source>
</evidence>
<dbReference type="GO" id="GO:0004824">
    <property type="term" value="F:lysine-tRNA ligase activity"/>
    <property type="evidence" value="ECO:0007669"/>
    <property type="project" value="UniProtKB-UniRule"/>
</dbReference>
<dbReference type="AlphaFoldDB" id="A0A160IJJ2"/>
<dbReference type="Gene3D" id="6.10.20.10">
    <property type="entry name" value="Lysine tRNA ligase, stem contact fold domain"/>
    <property type="match status" value="1"/>
</dbReference>
<dbReference type="InterPro" id="IPR008925">
    <property type="entry name" value="aa_tRNA-synth_I_cd-bd_sf"/>
</dbReference>
<comment type="similarity">
    <text evidence="2 10">Belongs to the class-I aminoacyl-tRNA synthetase family.</text>
</comment>
<dbReference type="Gene3D" id="3.40.50.620">
    <property type="entry name" value="HUPs"/>
    <property type="match status" value="2"/>
</dbReference>
<feature type="short sequence motif" description="'HIGH' region" evidence="10">
    <location>
        <begin position="29"/>
        <end position="37"/>
    </location>
</feature>
<dbReference type="InterPro" id="IPR042078">
    <property type="entry name" value="Lys-tRNA-ligase_SC_fold"/>
</dbReference>
<keyword evidence="7 10" id="KW-0648">Protein biosynthesis</keyword>
<dbReference type="NCBIfam" id="TIGR00467">
    <property type="entry name" value="lysS_arch"/>
    <property type="match status" value="1"/>
</dbReference>
<dbReference type="KEGG" id="fpn:ABE65_005285"/>
<evidence type="ECO:0000256" key="8">
    <source>
        <dbReference type="ARBA" id="ARBA00023146"/>
    </source>
</evidence>
<keyword evidence="5 10" id="KW-0547">Nucleotide-binding</keyword>
<dbReference type="InterPro" id="IPR020751">
    <property type="entry name" value="aa-tRNA-synth_I_codon-bd_sub2"/>
</dbReference>
<evidence type="ECO:0000256" key="4">
    <source>
        <dbReference type="ARBA" id="ARBA00022598"/>
    </source>
</evidence>
<dbReference type="Pfam" id="PF01921">
    <property type="entry name" value="tRNA-synt_1f"/>
    <property type="match status" value="1"/>
</dbReference>
<keyword evidence="4 10" id="KW-0436">Ligase</keyword>
<dbReference type="GO" id="GO:0005524">
    <property type="term" value="F:ATP binding"/>
    <property type="evidence" value="ECO:0007669"/>
    <property type="project" value="UniProtKB-UniRule"/>
</dbReference>
<dbReference type="GO" id="GO:0006430">
    <property type="term" value="P:lysyl-tRNA aminoacylation"/>
    <property type="evidence" value="ECO:0007669"/>
    <property type="project" value="UniProtKB-UniRule"/>
</dbReference>
<dbReference type="PANTHER" id="PTHR37940">
    <property type="entry name" value="LYSINE--TRNA LIGASE"/>
    <property type="match status" value="1"/>
</dbReference>
<keyword evidence="6 10" id="KW-0067">ATP-binding</keyword>
<dbReference type="EMBL" id="CP015378">
    <property type="protein sequence ID" value="ANC76253.1"/>
    <property type="molecule type" value="Genomic_DNA"/>
</dbReference>
<evidence type="ECO:0000256" key="5">
    <source>
        <dbReference type="ARBA" id="ARBA00022741"/>
    </source>
</evidence>
<dbReference type="Proteomes" id="UP000076623">
    <property type="component" value="Chromosome"/>
</dbReference>
<dbReference type="PROSITE" id="PS00178">
    <property type="entry name" value="AA_TRNA_LIGASE_I"/>
    <property type="match status" value="1"/>
</dbReference>
<feature type="short sequence motif" description="'KMSKS' region" evidence="10">
    <location>
        <begin position="279"/>
        <end position="283"/>
    </location>
</feature>
<protein>
    <recommendedName>
        <fullName evidence="10">Lysine--tRNA ligase</fullName>
        <ecNumber evidence="10">6.1.1.6</ecNumber>
    </recommendedName>
    <alternativeName>
        <fullName evidence="10">Lysyl-tRNA synthetase</fullName>
        <shortName evidence="10">LysRS</shortName>
    </alternativeName>
</protein>
<dbReference type="GO" id="GO:0005737">
    <property type="term" value="C:cytoplasm"/>
    <property type="evidence" value="ECO:0007669"/>
    <property type="project" value="UniProtKB-SubCell"/>
</dbReference>
<evidence type="ECO:0000256" key="2">
    <source>
        <dbReference type="ARBA" id="ARBA00005594"/>
    </source>
</evidence>
<comment type="catalytic activity">
    <reaction evidence="9 10">
        <text>tRNA(Lys) + L-lysine + ATP = L-lysyl-tRNA(Lys) + AMP + diphosphate</text>
        <dbReference type="Rhea" id="RHEA:20792"/>
        <dbReference type="Rhea" id="RHEA-COMP:9696"/>
        <dbReference type="Rhea" id="RHEA-COMP:9697"/>
        <dbReference type="ChEBI" id="CHEBI:30616"/>
        <dbReference type="ChEBI" id="CHEBI:32551"/>
        <dbReference type="ChEBI" id="CHEBI:33019"/>
        <dbReference type="ChEBI" id="CHEBI:78442"/>
        <dbReference type="ChEBI" id="CHEBI:78529"/>
        <dbReference type="ChEBI" id="CHEBI:456215"/>
        <dbReference type="EC" id="6.1.1.6"/>
    </reaction>
</comment>
<accession>A0A160IJJ2</accession>
<reference evidence="11 12" key="1">
    <citation type="submission" date="2016-04" db="EMBL/GenBank/DDBJ databases">
        <title>Complete genome sequence of Fictibacillus phosphorivorans G25-29, a strain toxic to nematodes.</title>
        <authorList>
            <person name="Zheng Z."/>
        </authorList>
    </citation>
    <scope>NUCLEOTIDE SEQUENCE [LARGE SCALE GENOMIC DNA]</scope>
    <source>
        <strain evidence="11 12">G25-29</strain>
    </source>
</reference>
<dbReference type="InterPro" id="IPR001412">
    <property type="entry name" value="aa-tRNA-synth_I_CS"/>
</dbReference>
<dbReference type="InterPro" id="IPR014729">
    <property type="entry name" value="Rossmann-like_a/b/a_fold"/>
</dbReference>